<evidence type="ECO:0000313" key="3">
    <source>
        <dbReference type="EMBL" id="JAC63861.1"/>
    </source>
</evidence>
<evidence type="ECO:0000256" key="1">
    <source>
        <dbReference type="SAM" id="MobiDB-lite"/>
    </source>
</evidence>
<evidence type="ECO:0000256" key="2">
    <source>
        <dbReference type="SAM" id="Phobius"/>
    </source>
</evidence>
<gene>
    <name evidence="3" type="ORF">TSPGSL018_19600</name>
</gene>
<keyword evidence="2" id="KW-1133">Transmembrane helix</keyword>
<name>A0A061QZY0_9CHLO</name>
<feature type="transmembrane region" description="Helical" evidence="2">
    <location>
        <begin position="12"/>
        <end position="30"/>
    </location>
</feature>
<dbReference type="EMBL" id="GBEZ01023003">
    <property type="protein sequence ID" value="JAC63861.1"/>
    <property type="molecule type" value="Transcribed_RNA"/>
</dbReference>
<dbReference type="SUPFAM" id="SSF53448">
    <property type="entry name" value="Nucleotide-diphospho-sugar transferases"/>
    <property type="match status" value="1"/>
</dbReference>
<feature type="region of interest" description="Disordered" evidence="1">
    <location>
        <begin position="57"/>
        <end position="101"/>
    </location>
</feature>
<dbReference type="PROSITE" id="PS51257">
    <property type="entry name" value="PROKAR_LIPOPROTEIN"/>
    <property type="match status" value="1"/>
</dbReference>
<protein>
    <submittedName>
        <fullName evidence="3">Uncharacterized protein</fullName>
    </submittedName>
</protein>
<organism evidence="3">
    <name type="scientific">Tetraselmis sp. GSL018</name>
    <dbReference type="NCBI Taxonomy" id="582737"/>
    <lineage>
        <taxon>Eukaryota</taxon>
        <taxon>Viridiplantae</taxon>
        <taxon>Chlorophyta</taxon>
        <taxon>core chlorophytes</taxon>
        <taxon>Chlorodendrophyceae</taxon>
        <taxon>Chlorodendrales</taxon>
        <taxon>Chlorodendraceae</taxon>
        <taxon>Tetraselmis</taxon>
    </lineage>
</organism>
<keyword evidence="2" id="KW-0472">Membrane</keyword>
<dbReference type="AlphaFoldDB" id="A0A061QZY0"/>
<keyword evidence="2" id="KW-0812">Transmembrane</keyword>
<proteinExistence type="predicted"/>
<reference evidence="3" key="1">
    <citation type="submission" date="2014-05" db="EMBL/GenBank/DDBJ databases">
        <title>The transcriptome of the halophilic microalga Tetraselmis sp. GSL018 isolated from the Great Salt Lake, Utah.</title>
        <authorList>
            <person name="Jinkerson R.E."/>
            <person name="D'Adamo S."/>
            <person name="Posewitz M.C."/>
        </authorList>
    </citation>
    <scope>NUCLEOTIDE SEQUENCE</scope>
    <source>
        <strain evidence="3">GSL018</strain>
    </source>
</reference>
<accession>A0A061QZY0</accession>
<dbReference type="InterPro" id="IPR029044">
    <property type="entry name" value="Nucleotide-diphossugar_trans"/>
</dbReference>
<sequence length="359" mass="40099">MPSCARSNSFWNIMAGLVILAISCHFFLYYRGAYAPSTPVNQAASWVALQPLRKHERREVRAEEAGSMESPAQSTRHVQEDSPASGALASPNISSPSAAVPAPVQRQHKPMVAVCLGFTSRTSSANRAKQAVYGIKGQSPLFNYLIPTLCKTMSPGFRYSLWVAYDHDDPLLSLKGVPELMQAAMKEMLPKCEVDFRLMSVPYSGNPTWAQNDAVVAAHKAGADYFYRVNDDTVMVTSGWTEVFVKALSEMRPPGVGVVGPHHSGGNTKILTYDFTSRKHVEIFGFHYPREFRSWWGDDWITLVYSPQRMRKIPAVKLDHKLEAVRYTVGEDKAKLGILQREVDKYKSVLADWLKRQAA</sequence>